<dbReference type="eggNOG" id="COG0629">
    <property type="taxonomic scope" value="Bacteria"/>
</dbReference>
<dbReference type="Gene3D" id="2.40.50.140">
    <property type="entry name" value="Nucleic acid-binding proteins"/>
    <property type="match status" value="1"/>
</dbReference>
<keyword evidence="2" id="KW-0614">Plasmid</keyword>
<dbReference type="KEGG" id="apr:Apre_1827"/>
<evidence type="ECO:0000313" key="3">
    <source>
        <dbReference type="Proteomes" id="UP000002294"/>
    </source>
</evidence>
<gene>
    <name evidence="2" type="ordered locus">Apre_1827</name>
</gene>
<evidence type="ECO:0000256" key="1">
    <source>
        <dbReference type="SAM" id="MobiDB-lite"/>
    </source>
</evidence>
<keyword evidence="3" id="KW-1185">Reference proteome</keyword>
<feature type="compositionally biased region" description="Basic and acidic residues" evidence="1">
    <location>
        <begin position="182"/>
        <end position="191"/>
    </location>
</feature>
<dbReference type="HOGENOM" id="CLU_082981_0_0_9"/>
<dbReference type="OrthoDB" id="95688at2"/>
<proteinExistence type="predicted"/>
<dbReference type="SUPFAM" id="SSF50249">
    <property type="entry name" value="Nucleic acid-binding proteins"/>
    <property type="match status" value="1"/>
</dbReference>
<accession>C7RI91</accession>
<dbReference type="EMBL" id="CP001709">
    <property type="protein sequence ID" value="ACV29837.1"/>
    <property type="molecule type" value="Genomic_DNA"/>
</dbReference>
<protein>
    <submittedName>
        <fullName evidence="2">Uncharacterized protein</fullName>
    </submittedName>
</protein>
<geneLocation type="plasmid" evidence="2 3">
    <name>pAPRE01</name>
</geneLocation>
<reference evidence="2 3" key="1">
    <citation type="journal article" date="2009" name="Stand. Genomic Sci.">
        <title>Complete genome sequence of Anaerococcus prevotii type strain (PC1).</title>
        <authorList>
            <person name="Labutti K."/>
            <person name="Pukall R."/>
            <person name="Steenblock K."/>
            <person name="Glavina Del Rio T."/>
            <person name="Tice H."/>
            <person name="Copeland A."/>
            <person name="Cheng J.F."/>
            <person name="Lucas S."/>
            <person name="Chen F."/>
            <person name="Nolan M."/>
            <person name="Bruce D."/>
            <person name="Goodwin L."/>
            <person name="Pitluck S."/>
            <person name="Ivanova N."/>
            <person name="Mavromatis K."/>
            <person name="Ovchinnikova G."/>
            <person name="Pati A."/>
            <person name="Chen A."/>
            <person name="Palaniappan K."/>
            <person name="Land M."/>
            <person name="Hauser L."/>
            <person name="Chang Y.J."/>
            <person name="Jeffries C.D."/>
            <person name="Chain P."/>
            <person name="Saunders E."/>
            <person name="Brettin T."/>
            <person name="Detter J.C."/>
            <person name="Han C."/>
            <person name="Goker M."/>
            <person name="Bristow J."/>
            <person name="Eisen J.A."/>
            <person name="Markowitz V."/>
            <person name="Hugenholtz P."/>
            <person name="Kyrpides N.C."/>
            <person name="Klenk H.P."/>
            <person name="Lapidus A."/>
        </authorList>
    </citation>
    <scope>NUCLEOTIDE SEQUENCE [LARGE SCALE GENOMIC DNA]</scope>
    <source>
        <strain evidence="3">ATCC 9321 / DSM 20548 / JCM 6508 / NCTC 11806 / PC1</strain>
    </source>
</reference>
<feature type="region of interest" description="Disordered" evidence="1">
    <location>
        <begin position="182"/>
        <end position="218"/>
    </location>
</feature>
<dbReference type="Proteomes" id="UP000002294">
    <property type="component" value="Plasmid pAPRE01"/>
</dbReference>
<sequence>MEYKDIRENLEEISKENYKDFIKALIGIEKGIEDENALDEIYDNYMDNDTISLLSEDFDYMIDDMKEQGKVVENVSDIEEKDDLINLVGNIAGKVENLERENANGEKFKVSNFSIVSKDDDGNKVYTNCSAYGDKTKDIKNLKQGDFVKIFGQVKTSIDNNGKEHKNVRILSSKLLKAKEQVKSQDKDKKSILGQIKSFKTDDKAKSNKKDHSKGAER</sequence>
<name>C7RI91_ANAPD</name>
<evidence type="ECO:0000313" key="2">
    <source>
        <dbReference type="EMBL" id="ACV29837.1"/>
    </source>
</evidence>
<feature type="compositionally biased region" description="Basic and acidic residues" evidence="1">
    <location>
        <begin position="199"/>
        <end position="218"/>
    </location>
</feature>
<dbReference type="SMR" id="C7RI91"/>
<dbReference type="InterPro" id="IPR012340">
    <property type="entry name" value="NA-bd_OB-fold"/>
</dbReference>
<dbReference type="RefSeq" id="WP_012797165.1">
    <property type="nucleotide sequence ID" value="NC_013164.1"/>
</dbReference>
<dbReference type="AlphaFoldDB" id="C7RI91"/>
<organism evidence="2 3">
    <name type="scientific">Anaerococcus prevotii (strain ATCC 9321 / DSM 20548 / JCM 6508 / NCTC 11806 / PC1)</name>
    <name type="common">Peptostreptococcus prevotii</name>
    <name type="synonym">Peptococcus prevotii</name>
    <dbReference type="NCBI Taxonomy" id="525919"/>
    <lineage>
        <taxon>Bacteria</taxon>
        <taxon>Bacillati</taxon>
        <taxon>Bacillota</taxon>
        <taxon>Tissierellia</taxon>
        <taxon>Tissierellales</taxon>
        <taxon>Peptoniphilaceae</taxon>
        <taxon>Anaerococcus</taxon>
    </lineage>
</organism>